<dbReference type="EMBL" id="LXQA010767302">
    <property type="protein sequence ID" value="MCI70023.1"/>
    <property type="molecule type" value="Genomic_DNA"/>
</dbReference>
<feature type="non-terminal residue" evidence="1">
    <location>
        <position position="40"/>
    </location>
</feature>
<dbReference type="Proteomes" id="UP000265520">
    <property type="component" value="Unassembled WGS sequence"/>
</dbReference>
<comment type="caution">
    <text evidence="1">The sequence shown here is derived from an EMBL/GenBank/DDBJ whole genome shotgun (WGS) entry which is preliminary data.</text>
</comment>
<organism evidence="1 2">
    <name type="scientific">Trifolium medium</name>
    <dbReference type="NCBI Taxonomy" id="97028"/>
    <lineage>
        <taxon>Eukaryota</taxon>
        <taxon>Viridiplantae</taxon>
        <taxon>Streptophyta</taxon>
        <taxon>Embryophyta</taxon>
        <taxon>Tracheophyta</taxon>
        <taxon>Spermatophyta</taxon>
        <taxon>Magnoliopsida</taxon>
        <taxon>eudicotyledons</taxon>
        <taxon>Gunneridae</taxon>
        <taxon>Pentapetalae</taxon>
        <taxon>rosids</taxon>
        <taxon>fabids</taxon>
        <taxon>Fabales</taxon>
        <taxon>Fabaceae</taxon>
        <taxon>Papilionoideae</taxon>
        <taxon>50 kb inversion clade</taxon>
        <taxon>NPAAA clade</taxon>
        <taxon>Hologalegina</taxon>
        <taxon>IRL clade</taxon>
        <taxon>Trifolieae</taxon>
        <taxon>Trifolium</taxon>
    </lineage>
</organism>
<sequence>MQDSDNEANAVQEESNEGVVTFMAAMSDGKVANGEWFLDT</sequence>
<protein>
    <submittedName>
        <fullName evidence="1">Uncharacterized protein</fullName>
    </submittedName>
</protein>
<accession>A0A392U946</accession>
<evidence type="ECO:0000313" key="2">
    <source>
        <dbReference type="Proteomes" id="UP000265520"/>
    </source>
</evidence>
<reference evidence="1 2" key="1">
    <citation type="journal article" date="2018" name="Front. Plant Sci.">
        <title>Red Clover (Trifolium pratense) and Zigzag Clover (T. medium) - A Picture of Genomic Similarities and Differences.</title>
        <authorList>
            <person name="Dluhosova J."/>
            <person name="Istvanek J."/>
            <person name="Nedelnik J."/>
            <person name="Repkova J."/>
        </authorList>
    </citation>
    <scope>NUCLEOTIDE SEQUENCE [LARGE SCALE GENOMIC DNA]</scope>
    <source>
        <strain evidence="2">cv. 10/8</strain>
        <tissue evidence="1">Leaf</tissue>
    </source>
</reference>
<keyword evidence="2" id="KW-1185">Reference proteome</keyword>
<name>A0A392U946_9FABA</name>
<evidence type="ECO:0000313" key="1">
    <source>
        <dbReference type="EMBL" id="MCI70023.1"/>
    </source>
</evidence>
<proteinExistence type="predicted"/>
<dbReference type="AlphaFoldDB" id="A0A392U946"/>